<feature type="domain" description="Pyrrolo-quinoline quinone repeat" evidence="1">
    <location>
        <begin position="110"/>
        <end position="164"/>
    </location>
</feature>
<dbReference type="SUPFAM" id="SSF50998">
    <property type="entry name" value="Quinoprotein alcohol dehydrogenase-like"/>
    <property type="match status" value="2"/>
</dbReference>
<name>A0A8J4HAA2_9PROT</name>
<comment type="caution">
    <text evidence="2">The sequence shown here is derived from an EMBL/GenBank/DDBJ whole genome shotgun (WGS) entry which is preliminary data.</text>
</comment>
<dbReference type="InterPro" id="IPR015943">
    <property type="entry name" value="WD40/YVTN_repeat-like_dom_sf"/>
</dbReference>
<reference evidence="2" key="1">
    <citation type="journal article" date="2020" name="mSystems">
        <title>Genome- and Community-Level Interaction Insights into Carbon Utilization and Element Cycling Functions of Hydrothermarchaeota in Hydrothermal Sediment.</title>
        <authorList>
            <person name="Zhou Z."/>
            <person name="Liu Y."/>
            <person name="Xu W."/>
            <person name="Pan J."/>
            <person name="Luo Z.H."/>
            <person name="Li M."/>
        </authorList>
    </citation>
    <scope>NUCLEOTIDE SEQUENCE</scope>
    <source>
        <strain evidence="2">SpSt-997</strain>
    </source>
</reference>
<dbReference type="PANTHER" id="PTHR34512">
    <property type="entry name" value="CELL SURFACE PROTEIN"/>
    <property type="match status" value="1"/>
</dbReference>
<feature type="domain" description="Pyrrolo-quinoline quinone repeat" evidence="1">
    <location>
        <begin position="235"/>
        <end position="393"/>
    </location>
</feature>
<sequence length="472" mass="49746">MAFGMVATPIAHAQPAVTGAASAVAGEFVNQSFPENRPSANVAGFYPQIWLTYAANPGRNPVFPLPENAPQTLRDGVRWSFAGAGALPLDGPPLAGDFKTTAYTIGMPVGVSVVAGIVYVGDDNGYTYALNAVTGKLVWSHYGWNMTMSNPLVSGDKVFVSTGNAYFNYANTMKYLNRERPTRGPGLNTIYALDRQTGNEIWAFHPPGEAMPTPLLDDGFLYAGTGDGHVYKLVADSGALIWKSDIVSFVSMSSPVKGGGDLFVGGTDPNFFYAIDEKSGQIAWKVTLPGMVATGIGDCTPAYADGIVVQEVTVTSGDKDHPVANVLLALDAKSGQILWQKRFPDGAVPPAMKTATPIIVDGVVYEGSPVSGDYYAIDLKTGQERWKLHLGSQIRAGAAVLNGIAYLPYRAGDIAAIRLSDGSRLGVTHIGGAFGPSSPVIVGGTLYVSNIYGWVNAIPLTDLAGSQRAMAK</sequence>
<organism evidence="2">
    <name type="scientific">Acidicaldus sp</name>
    <dbReference type="NCBI Taxonomy" id="1872105"/>
    <lineage>
        <taxon>Bacteria</taxon>
        <taxon>Pseudomonadati</taxon>
        <taxon>Pseudomonadota</taxon>
        <taxon>Alphaproteobacteria</taxon>
        <taxon>Acetobacterales</taxon>
        <taxon>Acetobacteraceae</taxon>
        <taxon>Acidicaldus</taxon>
    </lineage>
</organism>
<proteinExistence type="predicted"/>
<evidence type="ECO:0000259" key="1">
    <source>
        <dbReference type="Pfam" id="PF13360"/>
    </source>
</evidence>
<dbReference type="EMBL" id="DTQM01000060">
    <property type="protein sequence ID" value="HGC42196.1"/>
    <property type="molecule type" value="Genomic_DNA"/>
</dbReference>
<gene>
    <name evidence="2" type="ORF">ENY07_03095</name>
</gene>
<dbReference type="InterPro" id="IPR011047">
    <property type="entry name" value="Quinoprotein_ADH-like_sf"/>
</dbReference>
<dbReference type="PANTHER" id="PTHR34512:SF30">
    <property type="entry name" value="OUTER MEMBRANE PROTEIN ASSEMBLY FACTOR BAMB"/>
    <property type="match status" value="1"/>
</dbReference>
<dbReference type="Pfam" id="PF13360">
    <property type="entry name" value="PQQ_2"/>
    <property type="match status" value="2"/>
</dbReference>
<dbReference type="Gene3D" id="2.130.10.10">
    <property type="entry name" value="YVTN repeat-like/Quinoprotein amine dehydrogenase"/>
    <property type="match status" value="2"/>
</dbReference>
<dbReference type="AlphaFoldDB" id="A0A8J4HAA2"/>
<evidence type="ECO:0000313" key="2">
    <source>
        <dbReference type="EMBL" id="HGC42196.1"/>
    </source>
</evidence>
<accession>A0A8J4HAA2</accession>
<protein>
    <recommendedName>
        <fullName evidence="1">Pyrrolo-quinoline quinone repeat domain-containing protein</fullName>
    </recommendedName>
</protein>
<dbReference type="InterPro" id="IPR018391">
    <property type="entry name" value="PQQ_b-propeller_rpt"/>
</dbReference>
<dbReference type="SMART" id="SM00564">
    <property type="entry name" value="PQQ"/>
    <property type="match status" value="6"/>
</dbReference>
<dbReference type="InterPro" id="IPR002372">
    <property type="entry name" value="PQQ_rpt_dom"/>
</dbReference>